<organism evidence="4 5">
    <name type="scientific">Pseudonocardia lutea</name>
    <dbReference type="NCBI Taxonomy" id="2172015"/>
    <lineage>
        <taxon>Bacteria</taxon>
        <taxon>Bacillati</taxon>
        <taxon>Actinomycetota</taxon>
        <taxon>Actinomycetes</taxon>
        <taxon>Pseudonocardiales</taxon>
        <taxon>Pseudonocardiaceae</taxon>
        <taxon>Pseudonocardia</taxon>
    </lineage>
</organism>
<evidence type="ECO:0000259" key="3">
    <source>
        <dbReference type="Pfam" id="PF13581"/>
    </source>
</evidence>
<gene>
    <name evidence="4" type="ORF">ACFQH9_24065</name>
</gene>
<feature type="domain" description="Histidine kinase/HSP90-like ATPase" evidence="3">
    <location>
        <begin position="58"/>
        <end position="177"/>
    </location>
</feature>
<name>A0ABW1IEU2_9PSEU</name>
<dbReference type="InterPro" id="IPR036890">
    <property type="entry name" value="HATPase_C_sf"/>
</dbReference>
<protein>
    <submittedName>
        <fullName evidence="4">ATP-binding protein</fullName>
    </submittedName>
</protein>
<dbReference type="GO" id="GO:0005524">
    <property type="term" value="F:ATP binding"/>
    <property type="evidence" value="ECO:0007669"/>
    <property type="project" value="UniProtKB-KW"/>
</dbReference>
<keyword evidence="5" id="KW-1185">Reference proteome</keyword>
<keyword evidence="1" id="KW-0723">Serine/threonine-protein kinase</keyword>
<dbReference type="InterPro" id="IPR003594">
    <property type="entry name" value="HATPase_dom"/>
</dbReference>
<keyword evidence="4" id="KW-0067">ATP-binding</keyword>
<feature type="compositionally biased region" description="Pro residues" evidence="2">
    <location>
        <begin position="1"/>
        <end position="12"/>
    </location>
</feature>
<feature type="compositionally biased region" description="Basic and acidic residues" evidence="2">
    <location>
        <begin position="218"/>
        <end position="227"/>
    </location>
</feature>
<dbReference type="EMBL" id="JBHSQK010000069">
    <property type="protein sequence ID" value="MFC5951348.1"/>
    <property type="molecule type" value="Genomic_DNA"/>
</dbReference>
<sequence>MTCPAQIPPHPDAPAAGADAPGVDPVAVLAEVTGDVERAEADLTGVADSVEYVHRRWPARPDRLSHIRHELLGWLAPLGLTAEQRDDVVLAVDEAVANAVRHAYPEGRPGDVELTLWTEGEALCIEITDHGSWRPAQGEGGTVTADRNGGRGMLLMQHMVETVLVHFDGRGSRVLLRHPFGRPADLGVGEGIAEPALGAAGSDVNAGSVGSDAGAESVGEHAPRHAR</sequence>
<dbReference type="CDD" id="cd16936">
    <property type="entry name" value="HATPase_RsbW-like"/>
    <property type="match status" value="1"/>
</dbReference>
<comment type="caution">
    <text evidence="4">The sequence shown here is derived from an EMBL/GenBank/DDBJ whole genome shotgun (WGS) entry which is preliminary data.</text>
</comment>
<dbReference type="Proteomes" id="UP001596119">
    <property type="component" value="Unassembled WGS sequence"/>
</dbReference>
<accession>A0ABW1IEU2</accession>
<keyword evidence="1" id="KW-0418">Kinase</keyword>
<dbReference type="SUPFAM" id="SSF55874">
    <property type="entry name" value="ATPase domain of HSP90 chaperone/DNA topoisomerase II/histidine kinase"/>
    <property type="match status" value="1"/>
</dbReference>
<proteinExistence type="predicted"/>
<dbReference type="InterPro" id="IPR050267">
    <property type="entry name" value="Anti-sigma-factor_SerPK"/>
</dbReference>
<dbReference type="Pfam" id="PF13581">
    <property type="entry name" value="HATPase_c_2"/>
    <property type="match status" value="1"/>
</dbReference>
<reference evidence="5" key="1">
    <citation type="journal article" date="2019" name="Int. J. Syst. Evol. Microbiol.">
        <title>The Global Catalogue of Microorganisms (GCM) 10K type strain sequencing project: providing services to taxonomists for standard genome sequencing and annotation.</title>
        <authorList>
            <consortium name="The Broad Institute Genomics Platform"/>
            <consortium name="The Broad Institute Genome Sequencing Center for Infectious Disease"/>
            <person name="Wu L."/>
            <person name="Ma J."/>
        </authorList>
    </citation>
    <scope>NUCLEOTIDE SEQUENCE [LARGE SCALE GENOMIC DNA]</scope>
    <source>
        <strain evidence="5">CGMCC 4.7397</strain>
    </source>
</reference>
<keyword evidence="4" id="KW-0547">Nucleotide-binding</keyword>
<dbReference type="PANTHER" id="PTHR35526">
    <property type="entry name" value="ANTI-SIGMA-F FACTOR RSBW-RELATED"/>
    <property type="match status" value="1"/>
</dbReference>
<keyword evidence="1" id="KW-0808">Transferase</keyword>
<evidence type="ECO:0000256" key="1">
    <source>
        <dbReference type="ARBA" id="ARBA00022527"/>
    </source>
</evidence>
<dbReference type="PANTHER" id="PTHR35526:SF3">
    <property type="entry name" value="ANTI-SIGMA-F FACTOR RSBW"/>
    <property type="match status" value="1"/>
</dbReference>
<dbReference type="RefSeq" id="WP_379569211.1">
    <property type="nucleotide sequence ID" value="NZ_JBHSQK010000069.1"/>
</dbReference>
<feature type="region of interest" description="Disordered" evidence="2">
    <location>
        <begin position="200"/>
        <end position="227"/>
    </location>
</feature>
<evidence type="ECO:0000256" key="2">
    <source>
        <dbReference type="SAM" id="MobiDB-lite"/>
    </source>
</evidence>
<dbReference type="Gene3D" id="3.30.565.10">
    <property type="entry name" value="Histidine kinase-like ATPase, C-terminal domain"/>
    <property type="match status" value="1"/>
</dbReference>
<evidence type="ECO:0000313" key="5">
    <source>
        <dbReference type="Proteomes" id="UP001596119"/>
    </source>
</evidence>
<feature type="region of interest" description="Disordered" evidence="2">
    <location>
        <begin position="1"/>
        <end position="20"/>
    </location>
</feature>
<evidence type="ECO:0000313" key="4">
    <source>
        <dbReference type="EMBL" id="MFC5951348.1"/>
    </source>
</evidence>